<keyword evidence="3" id="KW-1185">Reference proteome</keyword>
<dbReference type="InParanoid" id="A0A507BMJ6"/>
<protein>
    <submittedName>
        <fullName evidence="2">Uncharacterized protein</fullName>
    </submittedName>
</protein>
<dbReference type="RefSeq" id="XP_031000430.1">
    <property type="nucleotide sequence ID" value="XM_031136780.1"/>
</dbReference>
<sequence>MHFSIPTILAVAPLLLGVASAAPAVPENHEHHLVEMITDLDKQGHIEWQQAEGGRYGFIPEEKVAAYSKQKQKQSRDLGEPDIEADVFARNSADLEVDGQGAHVNCKHGGRKVWVDDIMKVSSSACTQLVNRSAAGQALNKGWNIFQQFGMPDKKGKLGKLTIGWQWLHKYSTQGLTAGLCEDLMKAVFPKGKPCGEKGDTHGAKITWDDQIKFEVDAWKAE</sequence>
<feature type="chain" id="PRO_5021313278" evidence="1">
    <location>
        <begin position="22"/>
        <end position="222"/>
    </location>
</feature>
<comment type="caution">
    <text evidence="2">The sequence shown here is derived from an EMBL/GenBank/DDBJ whole genome shotgun (WGS) entry which is preliminary data.</text>
</comment>
<keyword evidence="1" id="KW-0732">Signal</keyword>
<dbReference type="GeneID" id="41970023"/>
<dbReference type="OrthoDB" id="4740131at2759"/>
<gene>
    <name evidence="2" type="ORF">E0L32_002576</name>
</gene>
<organism evidence="2 3">
    <name type="scientific">Thyridium curvatum</name>
    <dbReference type="NCBI Taxonomy" id="1093900"/>
    <lineage>
        <taxon>Eukaryota</taxon>
        <taxon>Fungi</taxon>
        <taxon>Dikarya</taxon>
        <taxon>Ascomycota</taxon>
        <taxon>Pezizomycotina</taxon>
        <taxon>Sordariomycetes</taxon>
        <taxon>Sordariomycetidae</taxon>
        <taxon>Thyridiales</taxon>
        <taxon>Thyridiaceae</taxon>
        <taxon>Thyridium</taxon>
    </lineage>
</organism>
<accession>A0A507BMJ6</accession>
<evidence type="ECO:0000256" key="1">
    <source>
        <dbReference type="SAM" id="SignalP"/>
    </source>
</evidence>
<dbReference type="AlphaFoldDB" id="A0A507BMJ6"/>
<dbReference type="Proteomes" id="UP000319257">
    <property type="component" value="Unassembled WGS sequence"/>
</dbReference>
<evidence type="ECO:0000313" key="2">
    <source>
        <dbReference type="EMBL" id="TPX18719.1"/>
    </source>
</evidence>
<proteinExistence type="predicted"/>
<feature type="signal peptide" evidence="1">
    <location>
        <begin position="1"/>
        <end position="21"/>
    </location>
</feature>
<name>A0A507BMJ6_9PEZI</name>
<evidence type="ECO:0000313" key="3">
    <source>
        <dbReference type="Proteomes" id="UP000319257"/>
    </source>
</evidence>
<dbReference type="EMBL" id="SKBQ01000010">
    <property type="protein sequence ID" value="TPX18719.1"/>
    <property type="molecule type" value="Genomic_DNA"/>
</dbReference>
<reference evidence="2 3" key="1">
    <citation type="submission" date="2019-06" db="EMBL/GenBank/DDBJ databases">
        <title>Draft genome sequence of the filamentous fungus Phialemoniopsis curvata isolated from diesel fuel.</title>
        <authorList>
            <person name="Varaljay V.A."/>
            <person name="Lyon W.J."/>
            <person name="Crouch A.L."/>
            <person name="Drake C.E."/>
            <person name="Hollomon J.M."/>
            <person name="Nadeau L.J."/>
            <person name="Nunn H.S."/>
            <person name="Stevenson B.S."/>
            <person name="Bojanowski C.L."/>
            <person name="Crookes-Goodson W.J."/>
        </authorList>
    </citation>
    <scope>NUCLEOTIDE SEQUENCE [LARGE SCALE GENOMIC DNA]</scope>
    <source>
        <strain evidence="2 3">D216</strain>
    </source>
</reference>